<protein>
    <recommendedName>
        <fullName evidence="3">Dystroglycan-type cadherin-like domain-containing protein</fullName>
    </recommendedName>
</protein>
<sequence length="296" mass="30172">MNETLSTPIANTLVIGADPILSYSITPALPKGLTLNTTTGNITGKPTVSSANVEYTITATNGITSNTSIVNLEVLEPVNKESDLVPSVPVPNISIPETVFTFPLGSNDATSTPENTGGVITKFTVDPENITQLTGLAFDNTTGVLSGVASQSTILNVSITASNASGQSVLKFTLITGRNIEYAHSAIQGIVGKPIQTIPVSVSNGSGVIITFTSTLTIDSITGNISGIPTSSGKSTVIVTAKTPDDTVFASTQVTLDIQPTEELKNKLAYLAAGSAVAGIGVAALGVAGYLTYAIA</sequence>
<evidence type="ECO:0008006" key="3">
    <source>
        <dbReference type="Google" id="ProtNLM"/>
    </source>
</evidence>
<feature type="transmembrane region" description="Helical" evidence="1">
    <location>
        <begin position="268"/>
        <end position="293"/>
    </location>
</feature>
<dbReference type="EMBL" id="MN739448">
    <property type="protein sequence ID" value="QHT04951.1"/>
    <property type="molecule type" value="Genomic_DNA"/>
</dbReference>
<proteinExistence type="predicted"/>
<keyword evidence="1" id="KW-0472">Membrane</keyword>
<dbReference type="Gene3D" id="2.60.40.10">
    <property type="entry name" value="Immunoglobulins"/>
    <property type="match status" value="3"/>
</dbReference>
<evidence type="ECO:0000313" key="2">
    <source>
        <dbReference type="EMBL" id="QHT04951.1"/>
    </source>
</evidence>
<accession>A0A6C0CKG4</accession>
<dbReference type="GO" id="GO:0016020">
    <property type="term" value="C:membrane"/>
    <property type="evidence" value="ECO:0007669"/>
    <property type="project" value="InterPro"/>
</dbReference>
<keyword evidence="1" id="KW-1133">Transmembrane helix</keyword>
<evidence type="ECO:0000256" key="1">
    <source>
        <dbReference type="SAM" id="Phobius"/>
    </source>
</evidence>
<organism evidence="2">
    <name type="scientific">viral metagenome</name>
    <dbReference type="NCBI Taxonomy" id="1070528"/>
    <lineage>
        <taxon>unclassified sequences</taxon>
        <taxon>metagenomes</taxon>
        <taxon>organismal metagenomes</taxon>
    </lineage>
</organism>
<dbReference type="Pfam" id="PF05345">
    <property type="entry name" value="He_PIG"/>
    <property type="match status" value="1"/>
</dbReference>
<dbReference type="SUPFAM" id="SSF49313">
    <property type="entry name" value="Cadherin-like"/>
    <property type="match status" value="1"/>
</dbReference>
<dbReference type="InterPro" id="IPR013783">
    <property type="entry name" value="Ig-like_fold"/>
</dbReference>
<name>A0A6C0CKG4_9ZZZZ</name>
<dbReference type="AlphaFoldDB" id="A0A6C0CKG4"/>
<dbReference type="InterPro" id="IPR015919">
    <property type="entry name" value="Cadherin-like_sf"/>
</dbReference>
<keyword evidence="1" id="KW-0812">Transmembrane</keyword>
<reference evidence="2" key="1">
    <citation type="journal article" date="2020" name="Nature">
        <title>Giant virus diversity and host interactions through global metagenomics.</title>
        <authorList>
            <person name="Schulz F."/>
            <person name="Roux S."/>
            <person name="Paez-Espino D."/>
            <person name="Jungbluth S."/>
            <person name="Walsh D.A."/>
            <person name="Denef V.J."/>
            <person name="McMahon K.D."/>
            <person name="Konstantinidis K.T."/>
            <person name="Eloe-Fadrosh E.A."/>
            <person name="Kyrpides N.C."/>
            <person name="Woyke T."/>
        </authorList>
    </citation>
    <scope>NUCLEOTIDE SEQUENCE</scope>
    <source>
        <strain evidence="2">GVMAG-M-3300021354-14</strain>
    </source>
</reference>
<dbReference type="GO" id="GO:0005509">
    <property type="term" value="F:calcium ion binding"/>
    <property type="evidence" value="ECO:0007669"/>
    <property type="project" value="InterPro"/>
</dbReference>